<proteinExistence type="predicted"/>
<reference evidence="2" key="1">
    <citation type="submission" date="2014-09" db="EMBL/GenBank/DDBJ databases">
        <authorList>
            <person name="Magalhaes I.L.F."/>
            <person name="Oliveira U."/>
            <person name="Santos F.R."/>
            <person name="Vidigal T.H.D.A."/>
            <person name="Brescovit A.D."/>
            <person name="Santos A.J."/>
        </authorList>
    </citation>
    <scope>NUCLEOTIDE SEQUENCE</scope>
    <source>
        <tissue evidence="2">Shoot tissue taken approximately 20 cm above the soil surface</tissue>
    </source>
</reference>
<evidence type="ECO:0000313" key="2">
    <source>
        <dbReference type="EMBL" id="JAD64194.1"/>
    </source>
</evidence>
<protein>
    <submittedName>
        <fullName evidence="2">Uncharacterized protein</fullName>
    </submittedName>
</protein>
<organism evidence="2">
    <name type="scientific">Arundo donax</name>
    <name type="common">Giant reed</name>
    <name type="synonym">Donax arundinaceus</name>
    <dbReference type="NCBI Taxonomy" id="35708"/>
    <lineage>
        <taxon>Eukaryota</taxon>
        <taxon>Viridiplantae</taxon>
        <taxon>Streptophyta</taxon>
        <taxon>Embryophyta</taxon>
        <taxon>Tracheophyta</taxon>
        <taxon>Spermatophyta</taxon>
        <taxon>Magnoliopsida</taxon>
        <taxon>Liliopsida</taxon>
        <taxon>Poales</taxon>
        <taxon>Poaceae</taxon>
        <taxon>PACMAD clade</taxon>
        <taxon>Arundinoideae</taxon>
        <taxon>Arundineae</taxon>
        <taxon>Arundo</taxon>
    </lineage>
</organism>
<accession>A0A0A9BJR3</accession>
<evidence type="ECO:0000256" key="1">
    <source>
        <dbReference type="SAM" id="MobiDB-lite"/>
    </source>
</evidence>
<reference evidence="2" key="2">
    <citation type="journal article" date="2015" name="Data Brief">
        <title>Shoot transcriptome of the giant reed, Arundo donax.</title>
        <authorList>
            <person name="Barrero R.A."/>
            <person name="Guerrero F.D."/>
            <person name="Moolhuijzen P."/>
            <person name="Goolsby J.A."/>
            <person name="Tidwell J."/>
            <person name="Bellgard S.E."/>
            <person name="Bellgard M.I."/>
        </authorList>
    </citation>
    <scope>NUCLEOTIDE SEQUENCE</scope>
    <source>
        <tissue evidence="2">Shoot tissue taken approximately 20 cm above the soil surface</tissue>
    </source>
</reference>
<name>A0A0A9BJR3_ARUDO</name>
<dbReference type="EMBL" id="GBRH01233701">
    <property type="protein sequence ID" value="JAD64194.1"/>
    <property type="molecule type" value="Transcribed_RNA"/>
</dbReference>
<feature type="region of interest" description="Disordered" evidence="1">
    <location>
        <begin position="17"/>
        <end position="46"/>
    </location>
</feature>
<sequence length="46" mass="4639">MDGITVVVAQVKTVAVPDDEGGDIEEHKGNEQGSASVAASAEGNKK</sequence>
<dbReference type="AlphaFoldDB" id="A0A0A9BJR3"/>